<reference evidence="9 10" key="1">
    <citation type="submission" date="2018-08" db="EMBL/GenBank/DDBJ databases">
        <title>A genome reference for cultivated species of the human gut microbiota.</title>
        <authorList>
            <person name="Zou Y."/>
            <person name="Xue W."/>
            <person name="Luo G."/>
        </authorList>
    </citation>
    <scope>NUCLEOTIDE SEQUENCE [LARGE SCALE GENOMIC DNA]</scope>
    <source>
        <strain evidence="9 10">AM25-1</strain>
    </source>
</reference>
<dbReference type="EMBL" id="QRHL01000009">
    <property type="protein sequence ID" value="RHF72269.1"/>
    <property type="molecule type" value="Genomic_DNA"/>
</dbReference>
<dbReference type="PROSITE" id="PS00211">
    <property type="entry name" value="ABC_TRANSPORTER_1"/>
    <property type="match status" value="1"/>
</dbReference>
<comment type="similarity">
    <text evidence="2">Belongs to the ABC transporter superfamily.</text>
</comment>
<dbReference type="Pfam" id="PF00005">
    <property type="entry name" value="ABC_tran"/>
    <property type="match status" value="1"/>
</dbReference>
<name>A0A414PUL3_FUSMR</name>
<evidence type="ECO:0000256" key="4">
    <source>
        <dbReference type="ARBA" id="ARBA00022475"/>
    </source>
</evidence>
<evidence type="ECO:0000256" key="3">
    <source>
        <dbReference type="ARBA" id="ARBA00022448"/>
    </source>
</evidence>
<dbReference type="GO" id="GO:0016887">
    <property type="term" value="F:ATP hydrolysis activity"/>
    <property type="evidence" value="ECO:0007669"/>
    <property type="project" value="InterPro"/>
</dbReference>
<dbReference type="Proteomes" id="UP000284676">
    <property type="component" value="Unassembled WGS sequence"/>
</dbReference>
<evidence type="ECO:0000259" key="8">
    <source>
        <dbReference type="PROSITE" id="PS50893"/>
    </source>
</evidence>
<keyword evidence="5" id="KW-0547">Nucleotide-binding</keyword>
<keyword evidence="7" id="KW-0472">Membrane</keyword>
<dbReference type="PROSITE" id="PS50893">
    <property type="entry name" value="ABC_TRANSPORTER_2"/>
    <property type="match status" value="1"/>
</dbReference>
<gene>
    <name evidence="9" type="ORF">DW663_06710</name>
</gene>
<dbReference type="Gene3D" id="3.40.50.300">
    <property type="entry name" value="P-loop containing nucleotide triphosphate hydrolases"/>
    <property type="match status" value="1"/>
</dbReference>
<dbReference type="PANTHER" id="PTHR43297:SF2">
    <property type="entry name" value="DIPEPTIDE TRANSPORT ATP-BINDING PROTEIN DPPD"/>
    <property type="match status" value="1"/>
</dbReference>
<evidence type="ECO:0000313" key="9">
    <source>
        <dbReference type="EMBL" id="RHF72269.1"/>
    </source>
</evidence>
<feature type="domain" description="ABC transporter" evidence="8">
    <location>
        <begin position="6"/>
        <end position="256"/>
    </location>
</feature>
<comment type="subcellular location">
    <subcellularLocation>
        <location evidence="1">Cell membrane</location>
        <topology evidence="1">Peripheral membrane protein</topology>
    </subcellularLocation>
</comment>
<evidence type="ECO:0000256" key="7">
    <source>
        <dbReference type="ARBA" id="ARBA00023136"/>
    </source>
</evidence>
<dbReference type="InterPro" id="IPR003593">
    <property type="entry name" value="AAA+_ATPase"/>
</dbReference>
<evidence type="ECO:0000256" key="5">
    <source>
        <dbReference type="ARBA" id="ARBA00022741"/>
    </source>
</evidence>
<sequence>MKKTLLKVENISIYLKKKNIKNCLVENISFELKEGECLGILGESGSGKSLTCKSIMGLLDSKTFFIEGKAIYNGENLLECRGEELRKLRGKEIAMILQNPMTCFDPLYTVGYQIAETFTEHTSYSAEEIKKKSIEILEKMQLKNPEDILLKFPHQLSGGMLQRIMIGLALAMNPKFIIADEPTTAIDAITQYEIMKEFQKIKKDGKVGMIFISHDLGVISEISDYVIVMNKGKIVSQGKKDEVFKETKDEFTKMLIEKKLVVMNRYKEIMKGGKNAVRG</sequence>
<keyword evidence="6 9" id="KW-0067">ATP-binding</keyword>
<dbReference type="SUPFAM" id="SSF52540">
    <property type="entry name" value="P-loop containing nucleoside triphosphate hydrolases"/>
    <property type="match status" value="1"/>
</dbReference>
<dbReference type="RefSeq" id="WP_005885477.1">
    <property type="nucleotide sequence ID" value="NZ_CABMMQ010000002.1"/>
</dbReference>
<comment type="caution">
    <text evidence="9">The sequence shown here is derived from an EMBL/GenBank/DDBJ whole genome shotgun (WGS) entry which is preliminary data.</text>
</comment>
<accession>A0A414PUL3</accession>
<dbReference type="AlphaFoldDB" id="A0A414PUL3"/>
<dbReference type="PANTHER" id="PTHR43297">
    <property type="entry name" value="OLIGOPEPTIDE TRANSPORT ATP-BINDING PROTEIN APPD"/>
    <property type="match status" value="1"/>
</dbReference>
<keyword evidence="3" id="KW-0813">Transport</keyword>
<dbReference type="InterPro" id="IPR027417">
    <property type="entry name" value="P-loop_NTPase"/>
</dbReference>
<proteinExistence type="inferred from homology"/>
<protein>
    <submittedName>
        <fullName evidence="9">ABC transporter ATP-binding protein</fullName>
    </submittedName>
</protein>
<evidence type="ECO:0000256" key="2">
    <source>
        <dbReference type="ARBA" id="ARBA00005417"/>
    </source>
</evidence>
<dbReference type="GO" id="GO:0005524">
    <property type="term" value="F:ATP binding"/>
    <property type="evidence" value="ECO:0007669"/>
    <property type="project" value="UniProtKB-KW"/>
</dbReference>
<dbReference type="GO" id="GO:0005886">
    <property type="term" value="C:plasma membrane"/>
    <property type="evidence" value="ECO:0007669"/>
    <property type="project" value="UniProtKB-SubCell"/>
</dbReference>
<dbReference type="InterPro" id="IPR017871">
    <property type="entry name" value="ABC_transporter-like_CS"/>
</dbReference>
<dbReference type="InterPro" id="IPR003439">
    <property type="entry name" value="ABC_transporter-like_ATP-bd"/>
</dbReference>
<keyword evidence="4" id="KW-1003">Cell membrane</keyword>
<dbReference type="CDD" id="cd03257">
    <property type="entry name" value="ABC_NikE_OppD_transporters"/>
    <property type="match status" value="1"/>
</dbReference>
<dbReference type="SMART" id="SM00382">
    <property type="entry name" value="AAA"/>
    <property type="match status" value="1"/>
</dbReference>
<organism evidence="9 10">
    <name type="scientific">Fusobacterium mortiferum</name>
    <dbReference type="NCBI Taxonomy" id="850"/>
    <lineage>
        <taxon>Bacteria</taxon>
        <taxon>Fusobacteriati</taxon>
        <taxon>Fusobacteriota</taxon>
        <taxon>Fusobacteriia</taxon>
        <taxon>Fusobacteriales</taxon>
        <taxon>Fusobacteriaceae</taxon>
        <taxon>Fusobacterium</taxon>
    </lineage>
</organism>
<evidence type="ECO:0000256" key="1">
    <source>
        <dbReference type="ARBA" id="ARBA00004202"/>
    </source>
</evidence>
<dbReference type="GeneID" id="62763771"/>
<dbReference type="InterPro" id="IPR050388">
    <property type="entry name" value="ABC_Ni/Peptide_Import"/>
</dbReference>
<evidence type="ECO:0000256" key="6">
    <source>
        <dbReference type="ARBA" id="ARBA00022840"/>
    </source>
</evidence>
<evidence type="ECO:0000313" key="10">
    <source>
        <dbReference type="Proteomes" id="UP000284676"/>
    </source>
</evidence>